<dbReference type="InterPro" id="IPR013784">
    <property type="entry name" value="Carb-bd-like_fold"/>
</dbReference>
<sequence length="214" mass="24054">MSVEVKFIVSVDTSKGQCVCLVGDDVRLGSWDPVRAVEMQREFTGQNWKLWTCSVILDKNATYGYRFFVSKQRQAIHKQMDTDAASPTCPTTLSNNSESSVPVTIYKWETNIKPRRLSTENCDGVLELPEASFGTYDDSCNVGKGWLINQCEVQVRLHSNPIYMWKARHREQTFSIKCIAMDYSSQGGPPFDDASDDDSRDGPDPCSVDDVLVC</sequence>
<dbReference type="Gene3D" id="2.60.40.10">
    <property type="entry name" value="Immunoglobulins"/>
    <property type="match status" value="1"/>
</dbReference>
<dbReference type="Proteomes" id="UP000678393">
    <property type="component" value="Unassembled WGS sequence"/>
</dbReference>
<evidence type="ECO:0000313" key="3">
    <source>
        <dbReference type="EMBL" id="CAG5135873.1"/>
    </source>
</evidence>
<organism evidence="3 4">
    <name type="scientific">Candidula unifasciata</name>
    <dbReference type="NCBI Taxonomy" id="100452"/>
    <lineage>
        <taxon>Eukaryota</taxon>
        <taxon>Metazoa</taxon>
        <taxon>Spiralia</taxon>
        <taxon>Lophotrochozoa</taxon>
        <taxon>Mollusca</taxon>
        <taxon>Gastropoda</taxon>
        <taxon>Heterobranchia</taxon>
        <taxon>Euthyneura</taxon>
        <taxon>Panpulmonata</taxon>
        <taxon>Eupulmonata</taxon>
        <taxon>Stylommatophora</taxon>
        <taxon>Helicina</taxon>
        <taxon>Helicoidea</taxon>
        <taxon>Geomitridae</taxon>
        <taxon>Candidula</taxon>
    </lineage>
</organism>
<gene>
    <name evidence="3" type="ORF">CUNI_LOCUS21431</name>
</gene>
<dbReference type="Pfam" id="PF00686">
    <property type="entry name" value="CBM_20"/>
    <property type="match status" value="1"/>
</dbReference>
<feature type="domain" description="CBM20" evidence="2">
    <location>
        <begin position="1"/>
        <end position="135"/>
    </location>
</feature>
<reference evidence="3" key="1">
    <citation type="submission" date="2021-04" db="EMBL/GenBank/DDBJ databases">
        <authorList>
            <consortium name="Molecular Ecology Group"/>
        </authorList>
    </citation>
    <scope>NUCLEOTIDE SEQUENCE</scope>
</reference>
<feature type="non-terminal residue" evidence="3">
    <location>
        <position position="1"/>
    </location>
</feature>
<evidence type="ECO:0000259" key="2">
    <source>
        <dbReference type="PROSITE" id="PS51166"/>
    </source>
</evidence>
<dbReference type="GO" id="GO:2001070">
    <property type="term" value="F:starch binding"/>
    <property type="evidence" value="ECO:0007669"/>
    <property type="project" value="InterPro"/>
</dbReference>
<dbReference type="AlphaFoldDB" id="A0A8S4A1U8"/>
<name>A0A8S4A1U8_9EUPU</name>
<dbReference type="EMBL" id="CAJHNH020008465">
    <property type="protein sequence ID" value="CAG5135873.1"/>
    <property type="molecule type" value="Genomic_DNA"/>
</dbReference>
<proteinExistence type="predicted"/>
<evidence type="ECO:0000313" key="4">
    <source>
        <dbReference type="Proteomes" id="UP000678393"/>
    </source>
</evidence>
<dbReference type="InterPro" id="IPR002044">
    <property type="entry name" value="CBM20"/>
</dbReference>
<dbReference type="PROSITE" id="PS51166">
    <property type="entry name" value="CBM20"/>
    <property type="match status" value="1"/>
</dbReference>
<dbReference type="OrthoDB" id="1058301at2759"/>
<feature type="region of interest" description="Disordered" evidence="1">
    <location>
        <begin position="189"/>
        <end position="209"/>
    </location>
</feature>
<accession>A0A8S4A1U8</accession>
<dbReference type="InterPro" id="IPR013783">
    <property type="entry name" value="Ig-like_fold"/>
</dbReference>
<protein>
    <recommendedName>
        <fullName evidence="2">CBM20 domain-containing protein</fullName>
    </recommendedName>
</protein>
<evidence type="ECO:0000256" key="1">
    <source>
        <dbReference type="SAM" id="MobiDB-lite"/>
    </source>
</evidence>
<dbReference type="SMART" id="SM01065">
    <property type="entry name" value="CBM_2"/>
    <property type="match status" value="1"/>
</dbReference>
<keyword evidence="4" id="KW-1185">Reference proteome</keyword>
<dbReference type="SUPFAM" id="SSF49452">
    <property type="entry name" value="Starch-binding domain-like"/>
    <property type="match status" value="1"/>
</dbReference>
<comment type="caution">
    <text evidence="3">The sequence shown here is derived from an EMBL/GenBank/DDBJ whole genome shotgun (WGS) entry which is preliminary data.</text>
</comment>